<dbReference type="AlphaFoldDB" id="A0A1R1SJX7"/>
<evidence type="ECO:0000313" key="2">
    <source>
        <dbReference type="EMBL" id="OMI38595.1"/>
    </source>
</evidence>
<dbReference type="GeneID" id="96743524"/>
<protein>
    <submittedName>
        <fullName evidence="2">Uncharacterized protein</fullName>
    </submittedName>
</protein>
<feature type="transmembrane region" description="Helical" evidence="1">
    <location>
        <begin position="7"/>
        <end position="27"/>
    </location>
</feature>
<organism evidence="2 3">
    <name type="scientific">Streptomyces sparsogenes DSM 40356</name>
    <dbReference type="NCBI Taxonomy" id="1331668"/>
    <lineage>
        <taxon>Bacteria</taxon>
        <taxon>Bacillati</taxon>
        <taxon>Actinomycetota</taxon>
        <taxon>Actinomycetes</taxon>
        <taxon>Kitasatosporales</taxon>
        <taxon>Streptomycetaceae</taxon>
        <taxon>Streptomyces</taxon>
    </lineage>
</organism>
<keyword evidence="1" id="KW-1133">Transmembrane helix</keyword>
<comment type="caution">
    <text evidence="2">The sequence shown here is derived from an EMBL/GenBank/DDBJ whole genome shotgun (WGS) entry which is preliminary data.</text>
</comment>
<evidence type="ECO:0000256" key="1">
    <source>
        <dbReference type="SAM" id="Phobius"/>
    </source>
</evidence>
<accession>A0A1R1SJX7</accession>
<proteinExistence type="predicted"/>
<dbReference type="EMBL" id="ASQP01000219">
    <property type="protein sequence ID" value="OMI38595.1"/>
    <property type="molecule type" value="Genomic_DNA"/>
</dbReference>
<dbReference type="RefSeq" id="WP_065961588.1">
    <property type="nucleotide sequence ID" value="NZ_ASQP01000219.1"/>
</dbReference>
<sequence>MTEAGTCIVPCALVVVIYVLVVVLHTADTGLRSTWLMLRDDLAALTSLAAPFIPQASHGRC</sequence>
<keyword evidence="1" id="KW-0472">Membrane</keyword>
<name>A0A1R1SJX7_9ACTN</name>
<gene>
    <name evidence="2" type="ORF">SPAR_15281</name>
</gene>
<keyword evidence="1" id="KW-0812">Transmembrane</keyword>
<reference evidence="2 3" key="1">
    <citation type="submission" date="2013-05" db="EMBL/GenBank/DDBJ databases">
        <title>Genome sequence of Streptomyces sparsogenes DSM 40356.</title>
        <authorList>
            <person name="Coyne S."/>
            <person name="Seebeck F.P."/>
        </authorList>
    </citation>
    <scope>NUCLEOTIDE SEQUENCE [LARGE SCALE GENOMIC DNA]</scope>
    <source>
        <strain evidence="2 3">DSM 40356</strain>
    </source>
</reference>
<evidence type="ECO:0000313" key="3">
    <source>
        <dbReference type="Proteomes" id="UP000186168"/>
    </source>
</evidence>
<keyword evidence="3" id="KW-1185">Reference proteome</keyword>
<dbReference type="Proteomes" id="UP000186168">
    <property type="component" value="Unassembled WGS sequence"/>
</dbReference>